<keyword evidence="2" id="KW-0812">Transmembrane</keyword>
<feature type="compositionally biased region" description="Polar residues" evidence="1">
    <location>
        <begin position="436"/>
        <end position="449"/>
    </location>
</feature>
<sequence length="721" mass="80128">MSESEMENNKCEDYKSSALHATEHNCDLDDAKSSTSAVEEGSKTKSIQLDMTASNLSVQGEDFLVEETKQQEDSDFSDDETGDQWTLSSVVTWFSSAETHSSKPRAKESQSQKNLILCADDSDCSLPIMPQSLSPIKRPGIDPEESVLNEDDASVSNGSVASFVSAFGFGFGSGSTSKSVASPKRKDANGPIGKVKSLLDAPSSIAFNDDTDRALQVLDNLDIFFLQTHQRPDPPGSVSSQSHEHNASSSQRAPTSGSSSDAGSAYCETHQSRLEQRLEGGFLSEQLSFFLKRNKGSNVAPQNLKPLLVKSSTKILDTTVDTTSDNSFDKNSPIGHDKIIEEVDESPCWRSWKVLFCALLLFGVIIFATLISVSSEKIDMSLISMQVQDLSIAPTLQPSSAPSNDPSSIPSSIPSDMPSLTPSSLPTTSLVPSVAPSKNPSSTPSQNPTYEELETTFYAIGDVPYRHNERVQLKDRMKELPTDAEFLIHLGDIRTSGTNQRQPCLIQDYQEVHNTLRLSKVPVFIIPGDNEWNDCPNHVEAKRFWTASFNEFDKNWDHSFQVQRHPVEPENFFFVHKRTLYFGLRLLGGRIRDRGSFNNDLRDKFEFVKSMIDQHVVAGDAVNVVIFGHAFPVPHHDPFFGPLRQYMRVNLNDKVPILYLNGDYHFYQSQKNYMGFSNFNRLQVAQGTAQPPLKIEVTASNSPVWNATEAFKHDRMLWLSL</sequence>
<feature type="region of interest" description="Disordered" evidence="1">
    <location>
        <begin position="174"/>
        <end position="194"/>
    </location>
</feature>
<comment type="caution">
    <text evidence="3">The sequence shown here is derived from an EMBL/GenBank/DDBJ whole genome shotgun (WGS) entry which is preliminary data.</text>
</comment>
<feature type="compositionally biased region" description="Low complexity" evidence="1">
    <location>
        <begin position="398"/>
        <end position="434"/>
    </location>
</feature>
<feature type="compositionally biased region" description="Low complexity" evidence="1">
    <location>
        <begin position="237"/>
        <end position="251"/>
    </location>
</feature>
<keyword evidence="4" id="KW-1185">Reference proteome</keyword>
<evidence type="ECO:0000256" key="2">
    <source>
        <dbReference type="SAM" id="Phobius"/>
    </source>
</evidence>
<evidence type="ECO:0000256" key="1">
    <source>
        <dbReference type="SAM" id="MobiDB-lite"/>
    </source>
</evidence>
<feature type="compositionally biased region" description="Polar residues" evidence="1">
    <location>
        <begin position="44"/>
        <end position="53"/>
    </location>
</feature>
<feature type="region of interest" description="Disordered" evidence="1">
    <location>
        <begin position="228"/>
        <end position="266"/>
    </location>
</feature>
<dbReference type="SUPFAM" id="SSF56300">
    <property type="entry name" value="Metallo-dependent phosphatases"/>
    <property type="match status" value="1"/>
</dbReference>
<evidence type="ECO:0000313" key="3">
    <source>
        <dbReference type="EMBL" id="CAJ1963235.1"/>
    </source>
</evidence>
<feature type="transmembrane region" description="Helical" evidence="2">
    <location>
        <begin position="352"/>
        <end position="373"/>
    </location>
</feature>
<dbReference type="InterPro" id="IPR029052">
    <property type="entry name" value="Metallo-depent_PP-like"/>
</dbReference>
<dbReference type="EMBL" id="CAKOGP040002136">
    <property type="protein sequence ID" value="CAJ1963235.1"/>
    <property type="molecule type" value="Genomic_DNA"/>
</dbReference>
<protein>
    <recommendedName>
        <fullName evidence="5">Calcineurin-like phosphoesterase domain-containing protein</fullName>
    </recommendedName>
</protein>
<evidence type="ECO:0008006" key="5">
    <source>
        <dbReference type="Google" id="ProtNLM"/>
    </source>
</evidence>
<dbReference type="AlphaFoldDB" id="A0AAD2G5T6"/>
<keyword evidence="2" id="KW-1133">Transmembrane helix</keyword>
<feature type="region of interest" description="Disordered" evidence="1">
    <location>
        <begin position="396"/>
        <end position="451"/>
    </location>
</feature>
<organism evidence="3 4">
    <name type="scientific">Cylindrotheca closterium</name>
    <dbReference type="NCBI Taxonomy" id="2856"/>
    <lineage>
        <taxon>Eukaryota</taxon>
        <taxon>Sar</taxon>
        <taxon>Stramenopiles</taxon>
        <taxon>Ochrophyta</taxon>
        <taxon>Bacillariophyta</taxon>
        <taxon>Bacillariophyceae</taxon>
        <taxon>Bacillariophycidae</taxon>
        <taxon>Bacillariales</taxon>
        <taxon>Bacillariaceae</taxon>
        <taxon>Cylindrotheca</taxon>
    </lineage>
</organism>
<dbReference type="CDD" id="cd00838">
    <property type="entry name" value="MPP_superfamily"/>
    <property type="match status" value="1"/>
</dbReference>
<reference evidence="3" key="1">
    <citation type="submission" date="2023-08" db="EMBL/GenBank/DDBJ databases">
        <authorList>
            <person name="Audoor S."/>
            <person name="Bilcke G."/>
        </authorList>
    </citation>
    <scope>NUCLEOTIDE SEQUENCE</scope>
</reference>
<accession>A0AAD2G5T6</accession>
<evidence type="ECO:0000313" key="4">
    <source>
        <dbReference type="Proteomes" id="UP001295423"/>
    </source>
</evidence>
<feature type="region of interest" description="Disordered" evidence="1">
    <location>
        <begin position="25"/>
        <end position="53"/>
    </location>
</feature>
<proteinExistence type="predicted"/>
<name>A0AAD2G5T6_9STRA</name>
<feature type="compositionally biased region" description="Polar residues" evidence="1">
    <location>
        <begin position="252"/>
        <end position="262"/>
    </location>
</feature>
<dbReference type="Proteomes" id="UP001295423">
    <property type="component" value="Unassembled WGS sequence"/>
</dbReference>
<keyword evidence="2" id="KW-0472">Membrane</keyword>
<gene>
    <name evidence="3" type="ORF">CYCCA115_LOCUS20067</name>
</gene>